<name>A0A9R1WDZ2_LACSA</name>
<evidence type="ECO:0000256" key="2">
    <source>
        <dbReference type="SAM" id="MobiDB-lite"/>
    </source>
</evidence>
<evidence type="ECO:0000313" key="4">
    <source>
        <dbReference type="Proteomes" id="UP000235145"/>
    </source>
</evidence>
<feature type="region of interest" description="Disordered" evidence="2">
    <location>
        <begin position="478"/>
        <end position="497"/>
    </location>
</feature>
<dbReference type="EMBL" id="NBSK02000002">
    <property type="protein sequence ID" value="KAJ0222138.1"/>
    <property type="molecule type" value="Genomic_DNA"/>
</dbReference>
<keyword evidence="1" id="KW-0175">Coiled coil</keyword>
<organism evidence="3 4">
    <name type="scientific">Lactuca sativa</name>
    <name type="common">Garden lettuce</name>
    <dbReference type="NCBI Taxonomy" id="4236"/>
    <lineage>
        <taxon>Eukaryota</taxon>
        <taxon>Viridiplantae</taxon>
        <taxon>Streptophyta</taxon>
        <taxon>Embryophyta</taxon>
        <taxon>Tracheophyta</taxon>
        <taxon>Spermatophyta</taxon>
        <taxon>Magnoliopsida</taxon>
        <taxon>eudicotyledons</taxon>
        <taxon>Gunneridae</taxon>
        <taxon>Pentapetalae</taxon>
        <taxon>asterids</taxon>
        <taxon>campanulids</taxon>
        <taxon>Asterales</taxon>
        <taxon>Asteraceae</taxon>
        <taxon>Cichorioideae</taxon>
        <taxon>Cichorieae</taxon>
        <taxon>Lactucinae</taxon>
        <taxon>Lactuca</taxon>
    </lineage>
</organism>
<feature type="compositionally biased region" description="Pro residues" evidence="2">
    <location>
        <begin position="161"/>
        <end position="178"/>
    </location>
</feature>
<dbReference type="Proteomes" id="UP000235145">
    <property type="component" value="Unassembled WGS sequence"/>
</dbReference>
<dbReference type="AlphaFoldDB" id="A0A9R1WDZ2"/>
<feature type="compositionally biased region" description="Acidic residues" evidence="2">
    <location>
        <begin position="140"/>
        <end position="150"/>
    </location>
</feature>
<feature type="coiled-coil region" evidence="1">
    <location>
        <begin position="315"/>
        <end position="395"/>
    </location>
</feature>
<accession>A0A9R1WDZ2</accession>
<feature type="compositionally biased region" description="Polar residues" evidence="2">
    <location>
        <begin position="179"/>
        <end position="189"/>
    </location>
</feature>
<gene>
    <name evidence="3" type="ORF">LSAT_V11C200051820</name>
</gene>
<comment type="caution">
    <text evidence="3">The sequence shown here is derived from an EMBL/GenBank/DDBJ whole genome shotgun (WGS) entry which is preliminary data.</text>
</comment>
<sequence length="528" mass="59080">MSDSSSVHDTSIRQPLLTIKPQQNLIIDLTPFIYEPYMLYVMGYTENLTTITKFKKSCLPLQWNGLFKLLFKGLSERSAGSDGARKSFMTVLKHPCVGPRELTQAMGSTEKKPARRLILQSSSDPGYVPPKHKNAPPSESESESSEEEDTTTTTKNRSTVPNPPATEHPVTTEPPPSSKPLSPTQSAETTPILGGEDLEFDSTYFSPYRVQSDNDDDEPVTKHHLKAVNEKIDQLLSSSSSGAYSEAALKALFTSIVTEHSATLSVAAKAIEASTSQCQQASLAVDASTKECKESTAEVNKLVSEAHIFLDSLSLQSERSNLEATRQAIQQASEKLHANVNDRLTQLEVELAVDNRIMDELDRRTAQLKLQTYKLHTAEAELNDLKSEREVIRSSAGDVHSILLHLIEAYDPVITITVRRHLADKLRPTLDILSCIEGVPVTGVQPKQGGERKWHCNLLLLDQNHLLDRRVMKLRSATKTKRRRKSAMMTQTMKKMSMPRIPRIPSRRFRLLKKKWKKTSRNSKLSWS</sequence>
<evidence type="ECO:0000256" key="1">
    <source>
        <dbReference type="SAM" id="Coils"/>
    </source>
</evidence>
<protein>
    <submittedName>
        <fullName evidence="3">Uncharacterized protein</fullName>
    </submittedName>
</protein>
<feature type="region of interest" description="Disordered" evidence="2">
    <location>
        <begin position="120"/>
        <end position="199"/>
    </location>
</feature>
<proteinExistence type="predicted"/>
<reference evidence="3 4" key="1">
    <citation type="journal article" date="2017" name="Nat. Commun.">
        <title>Genome assembly with in vitro proximity ligation data and whole-genome triplication in lettuce.</title>
        <authorList>
            <person name="Reyes-Chin-Wo S."/>
            <person name="Wang Z."/>
            <person name="Yang X."/>
            <person name="Kozik A."/>
            <person name="Arikit S."/>
            <person name="Song C."/>
            <person name="Xia L."/>
            <person name="Froenicke L."/>
            <person name="Lavelle D.O."/>
            <person name="Truco M.J."/>
            <person name="Xia R."/>
            <person name="Zhu S."/>
            <person name="Xu C."/>
            <person name="Xu H."/>
            <person name="Xu X."/>
            <person name="Cox K."/>
            <person name="Korf I."/>
            <person name="Meyers B.C."/>
            <person name="Michelmore R.W."/>
        </authorList>
    </citation>
    <scope>NUCLEOTIDE SEQUENCE [LARGE SCALE GENOMIC DNA]</scope>
    <source>
        <strain evidence="4">cv. Salinas</strain>
        <tissue evidence="3">Seedlings</tissue>
    </source>
</reference>
<keyword evidence="4" id="KW-1185">Reference proteome</keyword>
<evidence type="ECO:0000313" key="3">
    <source>
        <dbReference type="EMBL" id="KAJ0222138.1"/>
    </source>
</evidence>